<dbReference type="HOGENOM" id="CLU_1321592_0_0_1"/>
<name>A0A0C2ZFV9_9AGAM</name>
<sequence>MFGVTRRLGCFPLIGQQVALGAFLVLRHELLAHTRRAVISAGRTVPSGGQGMRILSGAMCPGSIQHLGVTLASEIARWDLCGFCASANTAWMPVSSHRADVDGSHQAYLIVNLSRQRHIQLCIDRNTRTATISYATTTSMEIADRALQLTIRVHPQRYCQAPRDSAKPRCISDMDSQSLIHKLTGHNIPDLTTQTRSTPELLAAKHRN</sequence>
<dbReference type="EMBL" id="KN822241">
    <property type="protein sequence ID" value="KIM51762.1"/>
    <property type="molecule type" value="Genomic_DNA"/>
</dbReference>
<dbReference type="InParanoid" id="A0A0C2ZFV9"/>
<protein>
    <submittedName>
        <fullName evidence="1">Uncharacterized protein</fullName>
    </submittedName>
</protein>
<keyword evidence="2" id="KW-1185">Reference proteome</keyword>
<dbReference type="AlphaFoldDB" id="A0A0C2ZFV9"/>
<evidence type="ECO:0000313" key="2">
    <source>
        <dbReference type="Proteomes" id="UP000053989"/>
    </source>
</evidence>
<gene>
    <name evidence="1" type="ORF">SCLCIDRAFT_604044</name>
</gene>
<reference evidence="1 2" key="1">
    <citation type="submission" date="2014-04" db="EMBL/GenBank/DDBJ databases">
        <authorList>
            <consortium name="DOE Joint Genome Institute"/>
            <person name="Kuo A."/>
            <person name="Kohler A."/>
            <person name="Nagy L.G."/>
            <person name="Floudas D."/>
            <person name="Copeland A."/>
            <person name="Barry K.W."/>
            <person name="Cichocki N."/>
            <person name="Veneault-Fourrey C."/>
            <person name="LaButti K."/>
            <person name="Lindquist E.A."/>
            <person name="Lipzen A."/>
            <person name="Lundell T."/>
            <person name="Morin E."/>
            <person name="Murat C."/>
            <person name="Sun H."/>
            <person name="Tunlid A."/>
            <person name="Henrissat B."/>
            <person name="Grigoriev I.V."/>
            <person name="Hibbett D.S."/>
            <person name="Martin F."/>
            <person name="Nordberg H.P."/>
            <person name="Cantor M.N."/>
            <person name="Hua S.X."/>
        </authorList>
    </citation>
    <scope>NUCLEOTIDE SEQUENCE [LARGE SCALE GENOMIC DNA]</scope>
    <source>
        <strain evidence="1 2">Foug A</strain>
    </source>
</reference>
<accession>A0A0C2ZFV9</accession>
<proteinExistence type="predicted"/>
<organism evidence="1 2">
    <name type="scientific">Scleroderma citrinum Foug A</name>
    <dbReference type="NCBI Taxonomy" id="1036808"/>
    <lineage>
        <taxon>Eukaryota</taxon>
        <taxon>Fungi</taxon>
        <taxon>Dikarya</taxon>
        <taxon>Basidiomycota</taxon>
        <taxon>Agaricomycotina</taxon>
        <taxon>Agaricomycetes</taxon>
        <taxon>Agaricomycetidae</taxon>
        <taxon>Boletales</taxon>
        <taxon>Sclerodermatineae</taxon>
        <taxon>Sclerodermataceae</taxon>
        <taxon>Scleroderma</taxon>
    </lineage>
</organism>
<reference evidence="2" key="2">
    <citation type="submission" date="2015-01" db="EMBL/GenBank/DDBJ databases">
        <title>Evolutionary Origins and Diversification of the Mycorrhizal Mutualists.</title>
        <authorList>
            <consortium name="DOE Joint Genome Institute"/>
            <consortium name="Mycorrhizal Genomics Consortium"/>
            <person name="Kohler A."/>
            <person name="Kuo A."/>
            <person name="Nagy L.G."/>
            <person name="Floudas D."/>
            <person name="Copeland A."/>
            <person name="Barry K.W."/>
            <person name="Cichocki N."/>
            <person name="Veneault-Fourrey C."/>
            <person name="LaButti K."/>
            <person name="Lindquist E.A."/>
            <person name="Lipzen A."/>
            <person name="Lundell T."/>
            <person name="Morin E."/>
            <person name="Murat C."/>
            <person name="Riley R."/>
            <person name="Ohm R."/>
            <person name="Sun H."/>
            <person name="Tunlid A."/>
            <person name="Henrissat B."/>
            <person name="Grigoriev I.V."/>
            <person name="Hibbett D.S."/>
            <person name="Martin F."/>
        </authorList>
    </citation>
    <scope>NUCLEOTIDE SEQUENCE [LARGE SCALE GENOMIC DNA]</scope>
    <source>
        <strain evidence="2">Foug A</strain>
    </source>
</reference>
<dbReference type="Proteomes" id="UP000053989">
    <property type="component" value="Unassembled WGS sequence"/>
</dbReference>
<evidence type="ECO:0000313" key="1">
    <source>
        <dbReference type="EMBL" id="KIM51762.1"/>
    </source>
</evidence>